<feature type="transmembrane region" description="Helical" evidence="5">
    <location>
        <begin position="21"/>
        <end position="38"/>
    </location>
</feature>
<evidence type="ECO:0000313" key="7">
    <source>
        <dbReference type="EMBL" id="GAA3389600.1"/>
    </source>
</evidence>
<dbReference type="InterPro" id="IPR036259">
    <property type="entry name" value="MFS_trans_sf"/>
</dbReference>
<protein>
    <submittedName>
        <fullName evidence="7">MFS transporter</fullName>
    </submittedName>
</protein>
<comment type="caution">
    <text evidence="7">The sequence shown here is derived from an EMBL/GenBank/DDBJ whole genome shotgun (WGS) entry which is preliminary data.</text>
</comment>
<proteinExistence type="predicted"/>
<dbReference type="CDD" id="cd17393">
    <property type="entry name" value="MFS_MosC_like"/>
    <property type="match status" value="1"/>
</dbReference>
<dbReference type="Pfam" id="PF07690">
    <property type="entry name" value="MFS_1"/>
    <property type="match status" value="1"/>
</dbReference>
<evidence type="ECO:0000256" key="2">
    <source>
        <dbReference type="ARBA" id="ARBA00022692"/>
    </source>
</evidence>
<keyword evidence="3 5" id="KW-1133">Transmembrane helix</keyword>
<feature type="transmembrane region" description="Helical" evidence="5">
    <location>
        <begin position="378"/>
        <end position="396"/>
    </location>
</feature>
<evidence type="ECO:0000256" key="3">
    <source>
        <dbReference type="ARBA" id="ARBA00022989"/>
    </source>
</evidence>
<feature type="transmembrane region" description="Helical" evidence="5">
    <location>
        <begin position="265"/>
        <end position="286"/>
    </location>
</feature>
<keyword evidence="8" id="KW-1185">Reference proteome</keyword>
<name>A0ABP6T0V8_9ACTN</name>
<evidence type="ECO:0000313" key="8">
    <source>
        <dbReference type="Proteomes" id="UP001501676"/>
    </source>
</evidence>
<dbReference type="EMBL" id="BAAAYN010000025">
    <property type="protein sequence ID" value="GAA3389600.1"/>
    <property type="molecule type" value="Genomic_DNA"/>
</dbReference>
<accession>A0ABP6T0V8</accession>
<feature type="transmembrane region" description="Helical" evidence="5">
    <location>
        <begin position="86"/>
        <end position="106"/>
    </location>
</feature>
<feature type="transmembrane region" description="Helical" evidence="5">
    <location>
        <begin position="112"/>
        <end position="133"/>
    </location>
</feature>
<feature type="transmembrane region" description="Helical" evidence="5">
    <location>
        <begin position="58"/>
        <end position="79"/>
    </location>
</feature>
<feature type="transmembrane region" description="Helical" evidence="5">
    <location>
        <begin position="353"/>
        <end position="372"/>
    </location>
</feature>
<feature type="transmembrane region" description="Helical" evidence="5">
    <location>
        <begin position="145"/>
        <end position="167"/>
    </location>
</feature>
<evidence type="ECO:0000259" key="6">
    <source>
        <dbReference type="PROSITE" id="PS50850"/>
    </source>
</evidence>
<feature type="domain" description="Major facilitator superfamily (MFS) profile" evidence="6">
    <location>
        <begin position="14"/>
        <end position="404"/>
    </location>
</feature>
<sequence>MSADAPAVPALSRPTVVAWRNAVFAVFAVNGLALATWMSRVPAVRDSLGATTAEMGWIVFAIAVGSIVGLSSAGQVLAWAGSRRTIAGSVGVGALGLAIVGGGAAAAGHGAVVVLGLALLGAGMGMCDVAMNVEGAAAERALGRTVMPLFHAAFSGGTIAGAALGALAEWGGVSTAAHFGAAGVVSGVIVLLSVRFLQLDALGATTASSDEPQPGWRERLGMWGDRGTLLIGLIVLGMAFAEGSANDWLALAMVDGHSVSNSTGAVIYGVFVTAMTAGRILGVFFLDRFGRVPVLRATTALAVLGLLIVIFVPSPAVATVGVVLWGLGASLGFPVGMSAAADDSRTATARVSIVATIGYFAFLVGPPAIGFLGDAVGLLRALILVLVLVAVAGLAAPSAREKRT</sequence>
<dbReference type="Gene3D" id="1.20.1250.20">
    <property type="entry name" value="MFS general substrate transporter like domains"/>
    <property type="match status" value="2"/>
</dbReference>
<organism evidence="7 8">
    <name type="scientific">Cryptosporangium minutisporangium</name>
    <dbReference type="NCBI Taxonomy" id="113569"/>
    <lineage>
        <taxon>Bacteria</taxon>
        <taxon>Bacillati</taxon>
        <taxon>Actinomycetota</taxon>
        <taxon>Actinomycetes</taxon>
        <taxon>Cryptosporangiales</taxon>
        <taxon>Cryptosporangiaceae</taxon>
        <taxon>Cryptosporangium</taxon>
    </lineage>
</organism>
<dbReference type="Proteomes" id="UP001501676">
    <property type="component" value="Unassembled WGS sequence"/>
</dbReference>
<evidence type="ECO:0000256" key="1">
    <source>
        <dbReference type="ARBA" id="ARBA00004651"/>
    </source>
</evidence>
<dbReference type="SUPFAM" id="SSF103473">
    <property type="entry name" value="MFS general substrate transporter"/>
    <property type="match status" value="1"/>
</dbReference>
<feature type="transmembrane region" description="Helical" evidence="5">
    <location>
        <begin position="227"/>
        <end position="245"/>
    </location>
</feature>
<dbReference type="InterPro" id="IPR020846">
    <property type="entry name" value="MFS_dom"/>
</dbReference>
<gene>
    <name evidence="7" type="ORF">GCM10020369_40330</name>
</gene>
<dbReference type="InterPro" id="IPR011701">
    <property type="entry name" value="MFS"/>
</dbReference>
<dbReference type="PROSITE" id="PS50850">
    <property type="entry name" value="MFS"/>
    <property type="match status" value="1"/>
</dbReference>
<comment type="subcellular location">
    <subcellularLocation>
        <location evidence="1">Cell membrane</location>
        <topology evidence="1">Multi-pass membrane protein</topology>
    </subcellularLocation>
</comment>
<dbReference type="InterPro" id="IPR051788">
    <property type="entry name" value="MFS_Transporter"/>
</dbReference>
<dbReference type="PANTHER" id="PTHR23514:SF13">
    <property type="entry name" value="INNER MEMBRANE PROTEIN YBJJ"/>
    <property type="match status" value="1"/>
</dbReference>
<keyword evidence="2 5" id="KW-0812">Transmembrane</keyword>
<feature type="transmembrane region" description="Helical" evidence="5">
    <location>
        <begin position="173"/>
        <end position="194"/>
    </location>
</feature>
<reference evidence="8" key="1">
    <citation type="journal article" date="2019" name="Int. J. Syst. Evol. Microbiol.">
        <title>The Global Catalogue of Microorganisms (GCM) 10K type strain sequencing project: providing services to taxonomists for standard genome sequencing and annotation.</title>
        <authorList>
            <consortium name="The Broad Institute Genomics Platform"/>
            <consortium name="The Broad Institute Genome Sequencing Center for Infectious Disease"/>
            <person name="Wu L."/>
            <person name="Ma J."/>
        </authorList>
    </citation>
    <scope>NUCLEOTIDE SEQUENCE [LARGE SCALE GENOMIC DNA]</scope>
    <source>
        <strain evidence="8">JCM 9458</strain>
    </source>
</reference>
<feature type="transmembrane region" description="Helical" evidence="5">
    <location>
        <begin position="293"/>
        <end position="312"/>
    </location>
</feature>
<feature type="transmembrane region" description="Helical" evidence="5">
    <location>
        <begin position="318"/>
        <end position="341"/>
    </location>
</feature>
<keyword evidence="4 5" id="KW-0472">Membrane</keyword>
<evidence type="ECO:0000256" key="4">
    <source>
        <dbReference type="ARBA" id="ARBA00023136"/>
    </source>
</evidence>
<dbReference type="PANTHER" id="PTHR23514">
    <property type="entry name" value="BYPASS OF STOP CODON PROTEIN 6"/>
    <property type="match status" value="1"/>
</dbReference>
<dbReference type="RefSeq" id="WP_345729716.1">
    <property type="nucleotide sequence ID" value="NZ_BAAAYN010000025.1"/>
</dbReference>
<evidence type="ECO:0000256" key="5">
    <source>
        <dbReference type="SAM" id="Phobius"/>
    </source>
</evidence>